<dbReference type="InterPro" id="IPR006199">
    <property type="entry name" value="LexA_DNA-bd_dom"/>
</dbReference>
<dbReference type="EMBL" id="UGHH01000002">
    <property type="protein sequence ID" value="STO65020.1"/>
    <property type="molecule type" value="Genomic_DNA"/>
</dbReference>
<evidence type="ECO:0000259" key="1">
    <source>
        <dbReference type="Pfam" id="PF01726"/>
    </source>
</evidence>
<evidence type="ECO:0000313" key="2">
    <source>
        <dbReference type="EMBL" id="STO65020.1"/>
    </source>
</evidence>
<keyword evidence="2" id="KW-0378">Hydrolase</keyword>
<sequence length="48" mass="5783">MARKQLTERQQEIFDFVKNHISTTGMPQRVWKLHVKSVSNRLMRQKSI</sequence>
<dbReference type="Pfam" id="PF01726">
    <property type="entry name" value="LexA_DNA_bind"/>
    <property type="match status" value="1"/>
</dbReference>
<dbReference type="Proteomes" id="UP000254867">
    <property type="component" value="Unassembled WGS sequence"/>
</dbReference>
<dbReference type="EC" id="3.4.21.88" evidence="2"/>
<dbReference type="AlphaFoldDB" id="A0A377I4V0"/>
<dbReference type="GO" id="GO:0006508">
    <property type="term" value="P:proteolysis"/>
    <property type="evidence" value="ECO:0007669"/>
    <property type="project" value="InterPro"/>
</dbReference>
<evidence type="ECO:0000313" key="3">
    <source>
        <dbReference type="Proteomes" id="UP000254867"/>
    </source>
</evidence>
<dbReference type="Gene3D" id="1.10.10.10">
    <property type="entry name" value="Winged helix-like DNA-binding domain superfamily/Winged helix DNA-binding domain"/>
    <property type="match status" value="1"/>
</dbReference>
<proteinExistence type="predicted"/>
<accession>A0A377I4V0</accession>
<dbReference type="GO" id="GO:0004252">
    <property type="term" value="F:serine-type endopeptidase activity"/>
    <property type="evidence" value="ECO:0007669"/>
    <property type="project" value="UniProtKB-EC"/>
</dbReference>
<organism evidence="2 3">
    <name type="scientific">Haemophilus parahaemolyticus</name>
    <dbReference type="NCBI Taxonomy" id="735"/>
    <lineage>
        <taxon>Bacteria</taxon>
        <taxon>Pseudomonadati</taxon>
        <taxon>Pseudomonadota</taxon>
        <taxon>Gammaproteobacteria</taxon>
        <taxon>Pasteurellales</taxon>
        <taxon>Pasteurellaceae</taxon>
        <taxon>Haemophilus</taxon>
    </lineage>
</organism>
<name>A0A377I4V0_HAEPH</name>
<dbReference type="InterPro" id="IPR036388">
    <property type="entry name" value="WH-like_DNA-bd_sf"/>
</dbReference>
<feature type="domain" description="LexA repressor DNA-binding" evidence="1">
    <location>
        <begin position="4"/>
        <end position="27"/>
    </location>
</feature>
<gene>
    <name evidence="2" type="primary">lexA_2</name>
    <name evidence="2" type="ORF">NCTC10794_02102</name>
</gene>
<reference evidence="2 3" key="1">
    <citation type="submission" date="2018-06" db="EMBL/GenBank/DDBJ databases">
        <authorList>
            <consortium name="Pathogen Informatics"/>
            <person name="Doyle S."/>
        </authorList>
    </citation>
    <scope>NUCLEOTIDE SEQUENCE [LARGE SCALE GENOMIC DNA]</scope>
    <source>
        <strain evidence="2 3">NCTC10794</strain>
    </source>
</reference>
<protein>
    <submittedName>
        <fullName evidence="2">LexA repressor</fullName>
        <ecNumber evidence="2">3.4.21.88</ecNumber>
    </submittedName>
</protein>